<organism evidence="1 2">
    <name type="scientific">Lichtheimia ornata</name>
    <dbReference type="NCBI Taxonomy" id="688661"/>
    <lineage>
        <taxon>Eukaryota</taxon>
        <taxon>Fungi</taxon>
        <taxon>Fungi incertae sedis</taxon>
        <taxon>Mucoromycota</taxon>
        <taxon>Mucoromycotina</taxon>
        <taxon>Mucoromycetes</taxon>
        <taxon>Mucorales</taxon>
        <taxon>Lichtheimiaceae</taxon>
        <taxon>Lichtheimia</taxon>
    </lineage>
</organism>
<sequence>MVNNLQYRSLVDLVYASPSSSSKEKLANRDDNGVEAVEGTDGTTQKLIEYLNSSGMHIFLDNQLMKS</sequence>
<dbReference type="AlphaFoldDB" id="A0AAD7VC92"/>
<gene>
    <name evidence="1" type="ORF">O0I10_002140</name>
</gene>
<dbReference type="Proteomes" id="UP001234581">
    <property type="component" value="Unassembled WGS sequence"/>
</dbReference>
<evidence type="ECO:0000313" key="1">
    <source>
        <dbReference type="EMBL" id="KAJ8662446.1"/>
    </source>
</evidence>
<proteinExistence type="predicted"/>
<name>A0AAD7VC92_9FUNG</name>
<dbReference type="GeneID" id="83209558"/>
<evidence type="ECO:0000313" key="2">
    <source>
        <dbReference type="Proteomes" id="UP001234581"/>
    </source>
</evidence>
<comment type="caution">
    <text evidence="1">The sequence shown here is derived from an EMBL/GenBank/DDBJ whole genome shotgun (WGS) entry which is preliminary data.</text>
</comment>
<accession>A0AAD7VC92</accession>
<reference evidence="1 2" key="1">
    <citation type="submission" date="2023-03" db="EMBL/GenBank/DDBJ databases">
        <title>Genome sequence of Lichtheimia ornata CBS 291.66.</title>
        <authorList>
            <person name="Mohabir J.T."/>
            <person name="Shea T.P."/>
            <person name="Kurbessoian T."/>
            <person name="Berby B."/>
            <person name="Fontaine J."/>
            <person name="Livny J."/>
            <person name="Gnirke A."/>
            <person name="Stajich J.E."/>
            <person name="Cuomo C.A."/>
        </authorList>
    </citation>
    <scope>NUCLEOTIDE SEQUENCE [LARGE SCALE GENOMIC DNA]</scope>
    <source>
        <strain evidence="1">CBS 291.66</strain>
    </source>
</reference>
<protein>
    <submittedName>
        <fullName evidence="1">Uncharacterized protein</fullName>
    </submittedName>
</protein>
<dbReference type="EMBL" id="JARTCD010000005">
    <property type="protein sequence ID" value="KAJ8662446.1"/>
    <property type="molecule type" value="Genomic_DNA"/>
</dbReference>
<dbReference type="RefSeq" id="XP_058347359.1">
    <property type="nucleotide sequence ID" value="XM_058482228.1"/>
</dbReference>
<keyword evidence="2" id="KW-1185">Reference proteome</keyword>